<dbReference type="InParanoid" id="I3EK39"/>
<dbReference type="SUPFAM" id="SSF159468">
    <property type="entry name" value="AtpF-like"/>
    <property type="match status" value="1"/>
</dbReference>
<dbReference type="GO" id="GO:0046961">
    <property type="term" value="F:proton-transporting ATPase activity, rotational mechanism"/>
    <property type="evidence" value="ECO:0007669"/>
    <property type="project" value="InterPro"/>
</dbReference>
<evidence type="ECO:0000256" key="3">
    <source>
        <dbReference type="ARBA" id="ARBA00022781"/>
    </source>
</evidence>
<sequence>MTHNTGLSSRTKIAFLADEATINGFKLTGINGSEWTCQSVHGVFNYFYVVSDTTDPAEVISKYNIFIERKEIAMIFLGRKAADALKDEIPKKKEMFPLVMEIPSKNTAPSIAEIKLMKRLS</sequence>
<evidence type="ECO:0000313" key="5">
    <source>
        <dbReference type="EMBL" id="EIJ89586.1"/>
    </source>
</evidence>
<dbReference type="EMBL" id="GL870876">
    <property type="protein sequence ID" value="EIJ89586.1"/>
    <property type="molecule type" value="Genomic_DNA"/>
</dbReference>
<dbReference type="HOGENOM" id="CLU_2043688_0_0_1"/>
<proteinExistence type="inferred from homology"/>
<accession>I3EK39</accession>
<name>I3EK39_NEMP3</name>
<keyword evidence="4" id="KW-0406">Ion transport</keyword>
<dbReference type="Proteomes" id="UP000002872">
    <property type="component" value="Unassembled WGS sequence"/>
</dbReference>
<keyword evidence="6" id="KW-1185">Reference proteome</keyword>
<evidence type="ECO:0000256" key="2">
    <source>
        <dbReference type="ARBA" id="ARBA00022448"/>
    </source>
</evidence>
<gene>
    <name evidence="5" type="ORF">NEQG_00356</name>
</gene>
<dbReference type="Gene3D" id="3.40.50.10580">
    <property type="entry name" value="ATPase, V1 complex, subunit F"/>
    <property type="match status" value="1"/>
</dbReference>
<organism evidence="5 6">
    <name type="scientific">Nematocida parisii (strain ERTm3)</name>
    <name type="common">Nematode killer fungus</name>
    <dbReference type="NCBI Taxonomy" id="935791"/>
    <lineage>
        <taxon>Eukaryota</taxon>
        <taxon>Fungi</taxon>
        <taxon>Fungi incertae sedis</taxon>
        <taxon>Microsporidia</taxon>
        <taxon>Nematocida</taxon>
    </lineage>
</organism>
<dbReference type="OMA" id="CQSVHGV"/>
<evidence type="ECO:0000313" key="6">
    <source>
        <dbReference type="Proteomes" id="UP000002872"/>
    </source>
</evidence>
<keyword evidence="2" id="KW-0813">Transport</keyword>
<evidence type="ECO:0000256" key="4">
    <source>
        <dbReference type="ARBA" id="ARBA00023065"/>
    </source>
</evidence>
<dbReference type="STRING" id="935791.I3EK39"/>
<comment type="similarity">
    <text evidence="1">Belongs to the V-ATPase F subunit family.</text>
</comment>
<dbReference type="AlphaFoldDB" id="I3EK39"/>
<dbReference type="PANTHER" id="PTHR13861:SF2">
    <property type="entry name" value="V-TYPE PROTON ATPASE SUBUNIT F"/>
    <property type="match status" value="1"/>
</dbReference>
<feature type="non-terminal residue" evidence="5">
    <location>
        <position position="121"/>
    </location>
</feature>
<dbReference type="PANTHER" id="PTHR13861">
    <property type="entry name" value="VACUOLAR ATP SYNTHASE SUBUNIT F"/>
    <property type="match status" value="1"/>
</dbReference>
<dbReference type="FunCoup" id="I3EK39">
    <property type="interactions" value="77"/>
</dbReference>
<dbReference type="OrthoDB" id="10261947at2759"/>
<dbReference type="VEuPathDB" id="MicrosporidiaDB:NEQG_00356"/>
<keyword evidence="3" id="KW-0375">Hydrogen ion transport</keyword>
<evidence type="ECO:0000256" key="1">
    <source>
        <dbReference type="ARBA" id="ARBA00010148"/>
    </source>
</evidence>
<dbReference type="GO" id="GO:0016020">
    <property type="term" value="C:membrane"/>
    <property type="evidence" value="ECO:0007669"/>
    <property type="project" value="TreeGrafter"/>
</dbReference>
<protein>
    <submittedName>
        <fullName evidence="5">Uncharacterized protein</fullName>
    </submittedName>
</protein>
<reference evidence="5" key="1">
    <citation type="submission" date="2011-01" db="EMBL/GenBank/DDBJ databases">
        <title>The Genome Sequence of Nematocida parisii strain ERTm3.</title>
        <authorList>
            <consortium name="The Broad Institute Genome Sequencing Platform"/>
            <consortium name="The Broad Institute Genome Sequencing Center for Infectious Disease"/>
            <person name="Cuomo C."/>
            <person name="Troemel E."/>
            <person name="Young S.K."/>
            <person name="Zeng Q."/>
            <person name="Gargeya S."/>
            <person name="Fitzgerald M."/>
            <person name="Haas B."/>
            <person name="Abouelleil A."/>
            <person name="Alvarado L."/>
            <person name="Arachchi H.M."/>
            <person name="Berlin A."/>
            <person name="Chapman S.B."/>
            <person name="Gearin G."/>
            <person name="Goldberg J."/>
            <person name="Griggs A."/>
            <person name="Gujja S."/>
            <person name="Hansen M."/>
            <person name="Heiman D."/>
            <person name="Howarth C."/>
            <person name="Larimer J."/>
            <person name="Lui A."/>
            <person name="MacDonald P.J.P."/>
            <person name="McCowen C."/>
            <person name="Montmayeur A."/>
            <person name="Murphy C."/>
            <person name="Neiman D."/>
            <person name="Pearson M."/>
            <person name="Priest M."/>
            <person name="Roberts A."/>
            <person name="Saif S."/>
            <person name="Shea T."/>
            <person name="Sisk P."/>
            <person name="Stolte C."/>
            <person name="Sykes S."/>
            <person name="Wortman J."/>
            <person name="Nusbaum C."/>
            <person name="Birren B."/>
        </authorList>
    </citation>
    <scope>NUCLEOTIDE SEQUENCE</scope>
    <source>
        <strain evidence="5">ERTm3</strain>
    </source>
</reference>
<dbReference type="InterPro" id="IPR036906">
    <property type="entry name" value="ATPase_V1_fsu_sf"/>
</dbReference>
<dbReference type="InterPro" id="IPR008218">
    <property type="entry name" value="ATPase_V1-cplx_f_g_su"/>
</dbReference>
<dbReference type="Pfam" id="PF01990">
    <property type="entry name" value="ATP-synt_F"/>
    <property type="match status" value="1"/>
</dbReference>